<dbReference type="PANTHER" id="PTHR14969">
    <property type="entry name" value="SPHINGOSINE-1-PHOSPHATE PHOSPHOHYDROLASE"/>
    <property type="match status" value="1"/>
</dbReference>
<evidence type="ECO:0000256" key="5">
    <source>
        <dbReference type="ARBA" id="ARBA00022989"/>
    </source>
</evidence>
<keyword evidence="5 7" id="KW-1133">Transmembrane helix</keyword>
<organism evidence="9 10">
    <name type="scientific">Pinibacter aurantiacus</name>
    <dbReference type="NCBI Taxonomy" id="2851599"/>
    <lineage>
        <taxon>Bacteria</taxon>
        <taxon>Pseudomonadati</taxon>
        <taxon>Bacteroidota</taxon>
        <taxon>Chitinophagia</taxon>
        <taxon>Chitinophagales</taxon>
        <taxon>Chitinophagaceae</taxon>
        <taxon>Pinibacter</taxon>
    </lineage>
</organism>
<feature type="transmembrane region" description="Helical" evidence="7">
    <location>
        <begin position="165"/>
        <end position="183"/>
    </location>
</feature>
<keyword evidence="6 7" id="KW-0472">Membrane</keyword>
<feature type="domain" description="Phosphatidic acid phosphatase type 2/haloperoxidase" evidence="8">
    <location>
        <begin position="89"/>
        <end position="204"/>
    </location>
</feature>
<feature type="transmembrane region" description="Helical" evidence="7">
    <location>
        <begin position="139"/>
        <end position="158"/>
    </location>
</feature>
<feature type="transmembrane region" description="Helical" evidence="7">
    <location>
        <begin position="189"/>
        <end position="207"/>
    </location>
</feature>
<feature type="transmembrane region" description="Helical" evidence="7">
    <location>
        <begin position="59"/>
        <end position="81"/>
    </location>
</feature>
<sequence>MSNNQPNLLNRYSLEPLRKYPCIFAYWLPFIVSLIYLSVFTKTQGFVIINHAHNAFFDIFFKALTFLGDGISALILVMFFVTIKQKRLAGSLLISFLVSGLLSCIFKTMFHAPRPHSYFGTEGLVRSVPGVVVHGSNSFPSGHTITAFAMFALLGLAAKHKWQTYIFLFTAWLIGYSRVYLGQHFPADVCAGSFVGTFTAVVCYNLHNNTIMWRKFKIASRQFVKKSFLASWPLVERFV</sequence>
<reference evidence="9" key="1">
    <citation type="submission" date="2021-06" db="EMBL/GenBank/DDBJ databases">
        <authorList>
            <person name="Huq M.A."/>
        </authorList>
    </citation>
    <scope>NUCLEOTIDE SEQUENCE</scope>
    <source>
        <strain evidence="9">MAH-26</strain>
    </source>
</reference>
<feature type="transmembrane region" description="Helical" evidence="7">
    <location>
        <begin position="20"/>
        <end position="39"/>
    </location>
</feature>
<evidence type="ECO:0000313" key="9">
    <source>
        <dbReference type="EMBL" id="MBV4358061.1"/>
    </source>
</evidence>
<evidence type="ECO:0000259" key="8">
    <source>
        <dbReference type="SMART" id="SM00014"/>
    </source>
</evidence>
<keyword evidence="2" id="KW-1003">Cell membrane</keyword>
<dbReference type="InterPro" id="IPR000326">
    <property type="entry name" value="PAP2/HPO"/>
</dbReference>
<dbReference type="AlphaFoldDB" id="A0A9E2S8Y1"/>
<evidence type="ECO:0000256" key="1">
    <source>
        <dbReference type="ARBA" id="ARBA00004651"/>
    </source>
</evidence>
<evidence type="ECO:0000313" key="10">
    <source>
        <dbReference type="Proteomes" id="UP000812270"/>
    </source>
</evidence>
<dbReference type="GO" id="GO:0016787">
    <property type="term" value="F:hydrolase activity"/>
    <property type="evidence" value="ECO:0007669"/>
    <property type="project" value="UniProtKB-KW"/>
</dbReference>
<evidence type="ECO:0000256" key="4">
    <source>
        <dbReference type="ARBA" id="ARBA00022801"/>
    </source>
</evidence>
<dbReference type="PANTHER" id="PTHR14969:SF62">
    <property type="entry name" value="DECAPRENYLPHOSPHORYL-5-PHOSPHORIBOSE PHOSPHATASE RV3807C-RELATED"/>
    <property type="match status" value="1"/>
</dbReference>
<evidence type="ECO:0000256" key="7">
    <source>
        <dbReference type="SAM" id="Phobius"/>
    </source>
</evidence>
<evidence type="ECO:0000256" key="3">
    <source>
        <dbReference type="ARBA" id="ARBA00022692"/>
    </source>
</evidence>
<dbReference type="Pfam" id="PF01569">
    <property type="entry name" value="PAP2"/>
    <property type="match status" value="1"/>
</dbReference>
<evidence type="ECO:0000256" key="2">
    <source>
        <dbReference type="ARBA" id="ARBA00022475"/>
    </source>
</evidence>
<protein>
    <submittedName>
        <fullName evidence="9">Phosphatase PAP2 family protein</fullName>
    </submittedName>
</protein>
<dbReference type="RefSeq" id="WP_217791727.1">
    <property type="nucleotide sequence ID" value="NZ_JAHSPG010000009.1"/>
</dbReference>
<dbReference type="EMBL" id="JAHSPG010000009">
    <property type="protein sequence ID" value="MBV4358061.1"/>
    <property type="molecule type" value="Genomic_DNA"/>
</dbReference>
<proteinExistence type="predicted"/>
<keyword evidence="3 7" id="KW-0812">Transmembrane</keyword>
<dbReference type="Proteomes" id="UP000812270">
    <property type="component" value="Unassembled WGS sequence"/>
</dbReference>
<accession>A0A9E2S8Y1</accession>
<keyword evidence="4" id="KW-0378">Hydrolase</keyword>
<comment type="subcellular location">
    <subcellularLocation>
        <location evidence="1">Cell membrane</location>
        <topology evidence="1">Multi-pass membrane protein</topology>
    </subcellularLocation>
</comment>
<evidence type="ECO:0000256" key="6">
    <source>
        <dbReference type="ARBA" id="ARBA00023136"/>
    </source>
</evidence>
<name>A0A9E2S8Y1_9BACT</name>
<feature type="transmembrane region" description="Helical" evidence="7">
    <location>
        <begin position="88"/>
        <end position="110"/>
    </location>
</feature>
<comment type="caution">
    <text evidence="9">The sequence shown here is derived from an EMBL/GenBank/DDBJ whole genome shotgun (WGS) entry which is preliminary data.</text>
</comment>
<gene>
    <name evidence="9" type="ORF">KTO63_12930</name>
</gene>
<keyword evidence="10" id="KW-1185">Reference proteome</keyword>
<dbReference type="SMART" id="SM00014">
    <property type="entry name" value="acidPPc"/>
    <property type="match status" value="1"/>
</dbReference>
<dbReference type="GO" id="GO:0005886">
    <property type="term" value="C:plasma membrane"/>
    <property type="evidence" value="ECO:0007669"/>
    <property type="project" value="UniProtKB-SubCell"/>
</dbReference>